<dbReference type="EMBL" id="PQFF01000440">
    <property type="protein sequence ID" value="RHZ49953.1"/>
    <property type="molecule type" value="Genomic_DNA"/>
</dbReference>
<keyword evidence="2" id="KW-1185">Reference proteome</keyword>
<gene>
    <name evidence="1" type="ORF">Glove_508g84</name>
</gene>
<evidence type="ECO:0000313" key="1">
    <source>
        <dbReference type="EMBL" id="RHZ49953.1"/>
    </source>
</evidence>
<sequence length="49" mass="6039">MYTKYAYTYIQPLWEDEIKNGEQELSFYKQVTKTDKQWHVLTVFMVESQ</sequence>
<accession>A0A397GLL6</accession>
<dbReference type="Proteomes" id="UP000266861">
    <property type="component" value="Unassembled WGS sequence"/>
</dbReference>
<proteinExistence type="predicted"/>
<protein>
    <submittedName>
        <fullName evidence="1">Uncharacterized protein</fullName>
    </submittedName>
</protein>
<comment type="caution">
    <text evidence="1">The sequence shown here is derived from an EMBL/GenBank/DDBJ whole genome shotgun (WGS) entry which is preliminary data.</text>
</comment>
<dbReference type="AlphaFoldDB" id="A0A397GLL6"/>
<name>A0A397GLL6_9GLOM</name>
<evidence type="ECO:0000313" key="2">
    <source>
        <dbReference type="Proteomes" id="UP000266861"/>
    </source>
</evidence>
<organism evidence="1 2">
    <name type="scientific">Diversispora epigaea</name>
    <dbReference type="NCBI Taxonomy" id="1348612"/>
    <lineage>
        <taxon>Eukaryota</taxon>
        <taxon>Fungi</taxon>
        <taxon>Fungi incertae sedis</taxon>
        <taxon>Mucoromycota</taxon>
        <taxon>Glomeromycotina</taxon>
        <taxon>Glomeromycetes</taxon>
        <taxon>Diversisporales</taxon>
        <taxon>Diversisporaceae</taxon>
        <taxon>Diversispora</taxon>
    </lineage>
</organism>
<reference evidence="1 2" key="1">
    <citation type="submission" date="2018-08" db="EMBL/GenBank/DDBJ databases">
        <title>Genome and evolution of the arbuscular mycorrhizal fungus Diversispora epigaea (formerly Glomus versiforme) and its bacterial endosymbionts.</title>
        <authorList>
            <person name="Sun X."/>
            <person name="Fei Z."/>
            <person name="Harrison M."/>
        </authorList>
    </citation>
    <scope>NUCLEOTIDE SEQUENCE [LARGE SCALE GENOMIC DNA]</scope>
    <source>
        <strain evidence="1 2">IT104</strain>
    </source>
</reference>